<dbReference type="EMBL" id="CACVAZ010000014">
    <property type="protein sequence ID" value="CAA6803841.1"/>
    <property type="molecule type" value="Genomic_DNA"/>
</dbReference>
<evidence type="ECO:0000256" key="1">
    <source>
        <dbReference type="SAM" id="Phobius"/>
    </source>
</evidence>
<name>A0A6S6S659_9BACT</name>
<reference evidence="2" key="1">
    <citation type="submission" date="2020-01" db="EMBL/GenBank/DDBJ databases">
        <authorList>
            <person name="Meier V. D."/>
            <person name="Meier V D."/>
        </authorList>
    </citation>
    <scope>NUCLEOTIDE SEQUENCE</scope>
    <source>
        <strain evidence="2">HLG_WM_MAG_02</strain>
    </source>
</reference>
<proteinExistence type="predicted"/>
<organism evidence="2">
    <name type="scientific">uncultured Sulfurovum sp</name>
    <dbReference type="NCBI Taxonomy" id="269237"/>
    <lineage>
        <taxon>Bacteria</taxon>
        <taxon>Pseudomonadati</taxon>
        <taxon>Campylobacterota</taxon>
        <taxon>Epsilonproteobacteria</taxon>
        <taxon>Campylobacterales</taxon>
        <taxon>Sulfurovaceae</taxon>
        <taxon>Sulfurovum</taxon>
        <taxon>environmental samples</taxon>
    </lineage>
</organism>
<sequence length="87" mass="9849">MKLSSPLLSCLLNFLLGAAWAFALAGATIVFYLYLEIGFIYAIFSALIATLPGLFLVLFIEYFFMKQETLSELKKQTELLEELTRKS</sequence>
<accession>A0A6S6S659</accession>
<keyword evidence="1" id="KW-1133">Transmembrane helix</keyword>
<dbReference type="AlphaFoldDB" id="A0A6S6S659"/>
<evidence type="ECO:0000313" key="2">
    <source>
        <dbReference type="EMBL" id="CAA6803841.1"/>
    </source>
</evidence>
<keyword evidence="1" id="KW-0812">Transmembrane</keyword>
<keyword evidence="1" id="KW-0472">Membrane</keyword>
<protein>
    <submittedName>
        <fullName evidence="2">Uncharacterized protein</fullName>
    </submittedName>
</protein>
<feature type="transmembrane region" description="Helical" evidence="1">
    <location>
        <begin position="12"/>
        <end position="34"/>
    </location>
</feature>
<gene>
    <name evidence="2" type="ORF">HELGO_WM10770</name>
</gene>
<feature type="transmembrane region" description="Helical" evidence="1">
    <location>
        <begin position="40"/>
        <end position="64"/>
    </location>
</feature>